<gene>
    <name evidence="2" type="ORF">D0864_01514</name>
</gene>
<accession>A0A3M7H8I3</accession>
<sequence length="109" mass="11885">MSEGVTAAVRRASVGSDTGLEKTVSNTSAGAPASPTSGRRRSSNSALFGNLTNMKRGSVDYEQRRASHSEHQQSGGVLSGWYNQTFRGMQKPIPEDNQKERQQRRGVME</sequence>
<comment type="caution">
    <text evidence="2">The sequence shown here is derived from an EMBL/GenBank/DDBJ whole genome shotgun (WGS) entry which is preliminary data.</text>
</comment>
<dbReference type="VEuPathDB" id="FungiDB:BTJ68_10078"/>
<feature type="compositionally biased region" description="Polar residues" evidence="1">
    <location>
        <begin position="72"/>
        <end position="87"/>
    </location>
</feature>
<feature type="compositionally biased region" description="Basic and acidic residues" evidence="1">
    <location>
        <begin position="57"/>
        <end position="71"/>
    </location>
</feature>
<dbReference type="EMBL" id="QWIO01000095">
    <property type="protein sequence ID" value="RMZ09377.1"/>
    <property type="molecule type" value="Genomic_DNA"/>
</dbReference>
<dbReference type="AlphaFoldDB" id="A0A3M7H8I3"/>
<feature type="compositionally biased region" description="Basic and acidic residues" evidence="1">
    <location>
        <begin position="93"/>
        <end position="109"/>
    </location>
</feature>
<organism evidence="2 3">
    <name type="scientific">Hortaea werneckii</name>
    <name type="common">Black yeast</name>
    <name type="synonym">Cladosporium werneckii</name>
    <dbReference type="NCBI Taxonomy" id="91943"/>
    <lineage>
        <taxon>Eukaryota</taxon>
        <taxon>Fungi</taxon>
        <taxon>Dikarya</taxon>
        <taxon>Ascomycota</taxon>
        <taxon>Pezizomycotina</taxon>
        <taxon>Dothideomycetes</taxon>
        <taxon>Dothideomycetidae</taxon>
        <taxon>Mycosphaerellales</taxon>
        <taxon>Teratosphaeriaceae</taxon>
        <taxon>Hortaea</taxon>
    </lineage>
</organism>
<evidence type="ECO:0000313" key="3">
    <source>
        <dbReference type="Proteomes" id="UP000269539"/>
    </source>
</evidence>
<feature type="compositionally biased region" description="Polar residues" evidence="1">
    <location>
        <begin position="23"/>
        <end position="55"/>
    </location>
</feature>
<dbReference type="Proteomes" id="UP000269539">
    <property type="component" value="Unassembled WGS sequence"/>
</dbReference>
<proteinExistence type="predicted"/>
<reference evidence="2 3" key="1">
    <citation type="journal article" date="2018" name="BMC Genomics">
        <title>Genomic evidence for intraspecific hybridization in a clonal and extremely halotolerant yeast.</title>
        <authorList>
            <person name="Gostincar C."/>
            <person name="Stajich J.E."/>
            <person name="Zupancic J."/>
            <person name="Zalar P."/>
            <person name="Gunde-Cimerman N."/>
        </authorList>
    </citation>
    <scope>NUCLEOTIDE SEQUENCE [LARGE SCALE GENOMIC DNA]</scope>
    <source>
        <strain evidence="2 3">EXF-10513</strain>
    </source>
</reference>
<feature type="region of interest" description="Disordered" evidence="1">
    <location>
        <begin position="1"/>
        <end position="109"/>
    </location>
</feature>
<evidence type="ECO:0000256" key="1">
    <source>
        <dbReference type="SAM" id="MobiDB-lite"/>
    </source>
</evidence>
<evidence type="ECO:0008006" key="4">
    <source>
        <dbReference type="Google" id="ProtNLM"/>
    </source>
</evidence>
<evidence type="ECO:0000313" key="2">
    <source>
        <dbReference type="EMBL" id="RMZ09377.1"/>
    </source>
</evidence>
<name>A0A3M7H8I3_HORWE</name>
<protein>
    <recommendedName>
        <fullName evidence="4">Conidiation-specific protein 8</fullName>
    </recommendedName>
</protein>